<sequence length="67" mass="7631">MVITVNQSINHSNGKLKITTTKKGNKENWLLHHENAAAHFSLLTRKFLSKNSLMFVPYHPHSPILVP</sequence>
<reference evidence="1" key="2">
    <citation type="submission" date="2017-10" db="EMBL/GenBank/DDBJ databases">
        <title>Ladona fulva Genome sequencing and assembly.</title>
        <authorList>
            <person name="Murali S."/>
            <person name="Richards S."/>
            <person name="Bandaranaike D."/>
            <person name="Bellair M."/>
            <person name="Blankenburg K."/>
            <person name="Chao H."/>
            <person name="Dinh H."/>
            <person name="Doddapaneni H."/>
            <person name="Dugan-Rocha S."/>
            <person name="Elkadiri S."/>
            <person name="Gnanaolivu R."/>
            <person name="Hernandez B."/>
            <person name="Skinner E."/>
            <person name="Javaid M."/>
            <person name="Lee S."/>
            <person name="Li M."/>
            <person name="Ming W."/>
            <person name="Munidasa M."/>
            <person name="Muniz J."/>
            <person name="Nguyen L."/>
            <person name="Hughes D."/>
            <person name="Osuji N."/>
            <person name="Pu L.-L."/>
            <person name="Puazo M."/>
            <person name="Qu C."/>
            <person name="Quiroz J."/>
            <person name="Raj R."/>
            <person name="Weissenberger G."/>
            <person name="Xin Y."/>
            <person name="Zou X."/>
            <person name="Han Y."/>
            <person name="Worley K."/>
            <person name="Muzny D."/>
            <person name="Gibbs R."/>
        </authorList>
    </citation>
    <scope>NUCLEOTIDE SEQUENCE</scope>
    <source>
        <strain evidence="1">Sampled in the wild</strain>
    </source>
</reference>
<keyword evidence="2" id="KW-1185">Reference proteome</keyword>
<dbReference type="EMBL" id="KZ308438">
    <property type="protein sequence ID" value="KAG8229658.1"/>
    <property type="molecule type" value="Genomic_DNA"/>
</dbReference>
<dbReference type="GO" id="GO:0003676">
    <property type="term" value="F:nucleic acid binding"/>
    <property type="evidence" value="ECO:0007669"/>
    <property type="project" value="InterPro"/>
</dbReference>
<evidence type="ECO:0000313" key="2">
    <source>
        <dbReference type="Proteomes" id="UP000792457"/>
    </source>
</evidence>
<organism evidence="1 2">
    <name type="scientific">Ladona fulva</name>
    <name type="common">Scarce chaser dragonfly</name>
    <name type="synonym">Libellula fulva</name>
    <dbReference type="NCBI Taxonomy" id="123851"/>
    <lineage>
        <taxon>Eukaryota</taxon>
        <taxon>Metazoa</taxon>
        <taxon>Ecdysozoa</taxon>
        <taxon>Arthropoda</taxon>
        <taxon>Hexapoda</taxon>
        <taxon>Insecta</taxon>
        <taxon>Pterygota</taxon>
        <taxon>Palaeoptera</taxon>
        <taxon>Odonata</taxon>
        <taxon>Epiprocta</taxon>
        <taxon>Anisoptera</taxon>
        <taxon>Libelluloidea</taxon>
        <taxon>Libellulidae</taxon>
        <taxon>Ladona</taxon>
    </lineage>
</organism>
<name>A0A8K0K875_LADFU</name>
<reference evidence="1" key="1">
    <citation type="submission" date="2013-04" db="EMBL/GenBank/DDBJ databases">
        <authorList>
            <person name="Qu J."/>
            <person name="Murali S.C."/>
            <person name="Bandaranaike D."/>
            <person name="Bellair M."/>
            <person name="Blankenburg K."/>
            <person name="Chao H."/>
            <person name="Dinh H."/>
            <person name="Doddapaneni H."/>
            <person name="Downs B."/>
            <person name="Dugan-Rocha S."/>
            <person name="Elkadiri S."/>
            <person name="Gnanaolivu R.D."/>
            <person name="Hernandez B."/>
            <person name="Javaid M."/>
            <person name="Jayaseelan J.C."/>
            <person name="Lee S."/>
            <person name="Li M."/>
            <person name="Ming W."/>
            <person name="Munidasa M."/>
            <person name="Muniz J."/>
            <person name="Nguyen L."/>
            <person name="Ongeri F."/>
            <person name="Osuji N."/>
            <person name="Pu L.-L."/>
            <person name="Puazo M."/>
            <person name="Qu C."/>
            <person name="Quiroz J."/>
            <person name="Raj R."/>
            <person name="Weissenberger G."/>
            <person name="Xin Y."/>
            <person name="Zou X."/>
            <person name="Han Y."/>
            <person name="Richards S."/>
            <person name="Worley K."/>
            <person name="Muzny D."/>
            <person name="Gibbs R."/>
        </authorList>
    </citation>
    <scope>NUCLEOTIDE SEQUENCE</scope>
    <source>
        <strain evidence="1">Sampled in the wild</strain>
    </source>
</reference>
<accession>A0A8K0K875</accession>
<evidence type="ECO:0000313" key="1">
    <source>
        <dbReference type="EMBL" id="KAG8229658.1"/>
    </source>
</evidence>
<comment type="caution">
    <text evidence="1">The sequence shown here is derived from an EMBL/GenBank/DDBJ whole genome shotgun (WGS) entry which is preliminary data.</text>
</comment>
<dbReference type="Gene3D" id="3.30.420.10">
    <property type="entry name" value="Ribonuclease H-like superfamily/Ribonuclease H"/>
    <property type="match status" value="1"/>
</dbReference>
<proteinExistence type="predicted"/>
<dbReference type="InterPro" id="IPR036397">
    <property type="entry name" value="RNaseH_sf"/>
</dbReference>
<dbReference type="AlphaFoldDB" id="A0A8K0K875"/>
<dbReference type="Proteomes" id="UP000792457">
    <property type="component" value="Unassembled WGS sequence"/>
</dbReference>
<gene>
    <name evidence="1" type="ORF">J437_LFUL008591</name>
</gene>
<protein>
    <submittedName>
        <fullName evidence="1">Uncharacterized protein</fullName>
    </submittedName>
</protein>
<dbReference type="OrthoDB" id="8190404at2759"/>